<proteinExistence type="predicted"/>
<reference evidence="1 2" key="1">
    <citation type="journal article" date="2015" name="Nature">
        <title>rRNA introns, odd ribosomes, and small enigmatic genomes across a large radiation of phyla.</title>
        <authorList>
            <person name="Brown C.T."/>
            <person name="Hug L.A."/>
            <person name="Thomas B.C."/>
            <person name="Sharon I."/>
            <person name="Castelle C.J."/>
            <person name="Singh A."/>
            <person name="Wilkins M.J."/>
            <person name="Williams K.H."/>
            <person name="Banfield J.F."/>
        </authorList>
    </citation>
    <scope>NUCLEOTIDE SEQUENCE [LARGE SCALE GENOMIC DNA]</scope>
</reference>
<gene>
    <name evidence="1" type="ORF">UR23_C0006G0011</name>
</gene>
<accession>A0A0F9Z0E2</accession>
<dbReference type="AlphaFoldDB" id="A0A0F9Z0E2"/>
<evidence type="ECO:0000313" key="2">
    <source>
        <dbReference type="Proteomes" id="UP000034349"/>
    </source>
</evidence>
<dbReference type="EMBL" id="LBOK01000006">
    <property type="protein sequence ID" value="KKP37164.1"/>
    <property type="molecule type" value="Genomic_DNA"/>
</dbReference>
<sequence length="192" mass="22778">MFKLPNGKKINEEALINAMEKKNIKFSYFLNTKTGKVKKERSEKPNDKYLVKIPRISDRLFYDWMKEYTDEFINREDPGFAKKVYNLLENNIQIKKIINLLKSLKEGWIHGWDQWKSDNLYQFMQDWLDGLSLNITEEFEGFDDCPICQKMMLAEKAGINLSKEELKEVFAQAKESELTINKITKHRDILVN</sequence>
<protein>
    <submittedName>
        <fullName evidence="1">Uncharacterized protein</fullName>
    </submittedName>
</protein>
<name>A0A0F9Z0E2_9BACT</name>
<organism evidence="1 2">
    <name type="scientific">Candidatus Roizmanbacteria bacterium GW2011_GWA2_32_13</name>
    <dbReference type="NCBI Taxonomy" id="1618475"/>
    <lineage>
        <taxon>Bacteria</taxon>
        <taxon>Candidatus Roizmaniibacteriota</taxon>
    </lineage>
</organism>
<evidence type="ECO:0000313" key="1">
    <source>
        <dbReference type="EMBL" id="KKP37164.1"/>
    </source>
</evidence>
<dbReference type="Proteomes" id="UP000034349">
    <property type="component" value="Unassembled WGS sequence"/>
</dbReference>
<comment type="caution">
    <text evidence="1">The sequence shown here is derived from an EMBL/GenBank/DDBJ whole genome shotgun (WGS) entry which is preliminary data.</text>
</comment>